<evidence type="ECO:0000313" key="2">
    <source>
        <dbReference type="EMBL" id="ACV05656.1"/>
    </source>
</evidence>
<evidence type="ECO:0000259" key="1">
    <source>
        <dbReference type="Pfam" id="PF18029"/>
    </source>
</evidence>
<organism evidence="2 3">
    <name type="scientific">Kytococcus sedentarius (strain ATCC 14392 / DSM 20547 / JCM 11482 / CCUG 33030 / NBRC 15357 / NCTC 11040 / CCM 314 / 541)</name>
    <name type="common">Micrococcus sedentarius</name>
    <dbReference type="NCBI Taxonomy" id="478801"/>
    <lineage>
        <taxon>Bacteria</taxon>
        <taxon>Bacillati</taxon>
        <taxon>Actinomycetota</taxon>
        <taxon>Actinomycetes</taxon>
        <taxon>Micrococcales</taxon>
        <taxon>Kytococcaceae</taxon>
        <taxon>Kytococcus</taxon>
    </lineage>
</organism>
<keyword evidence="3" id="KW-1185">Reference proteome</keyword>
<accession>C7NLB4</accession>
<dbReference type="InterPro" id="IPR041581">
    <property type="entry name" value="Glyoxalase_6"/>
</dbReference>
<protein>
    <recommendedName>
        <fullName evidence="1">Glyoxalase-like domain-containing protein</fullName>
    </recommendedName>
</protein>
<proteinExistence type="predicted"/>
<dbReference type="InterPro" id="IPR029068">
    <property type="entry name" value="Glyas_Bleomycin-R_OHBP_Dase"/>
</dbReference>
<evidence type="ECO:0000313" key="3">
    <source>
        <dbReference type="Proteomes" id="UP000006666"/>
    </source>
</evidence>
<dbReference type="HOGENOM" id="CLU_194475_0_0_11"/>
<sequence>MVFVPVPEPKVEKNRVHPDLWGGEADLVAAGATVVDRQPGWVVLADPEGNEFCAFAPPDADEC</sequence>
<dbReference type="STRING" id="478801.Ksed_05900"/>
<name>C7NLB4_KYTSD</name>
<gene>
    <name evidence="2" type="ordered locus">Ksed_05900</name>
</gene>
<dbReference type="Gene3D" id="3.10.180.10">
    <property type="entry name" value="2,3-Dihydroxybiphenyl 1,2-Dioxygenase, domain 1"/>
    <property type="match status" value="1"/>
</dbReference>
<reference evidence="2 3" key="1">
    <citation type="journal article" date="2009" name="Stand. Genomic Sci.">
        <title>Complete genome sequence of Kytococcus sedentarius type strain (541).</title>
        <authorList>
            <person name="Sims D."/>
            <person name="Brettin T."/>
            <person name="Detter J.C."/>
            <person name="Han C."/>
            <person name="Lapidus A."/>
            <person name="Copeland A."/>
            <person name="Glavina Del Rio T."/>
            <person name="Nolan M."/>
            <person name="Chen F."/>
            <person name="Lucas S."/>
            <person name="Tice H."/>
            <person name="Cheng J.F."/>
            <person name="Bruce D."/>
            <person name="Goodwin L."/>
            <person name="Pitluck S."/>
            <person name="Ovchinnikova G."/>
            <person name="Pati A."/>
            <person name="Ivanova N."/>
            <person name="Mavrommatis K."/>
            <person name="Chen A."/>
            <person name="Palaniappan K."/>
            <person name="D'haeseleer P."/>
            <person name="Chain P."/>
            <person name="Bristow J."/>
            <person name="Eisen J.A."/>
            <person name="Markowitz V."/>
            <person name="Hugenholtz P."/>
            <person name="Schneider S."/>
            <person name="Goker M."/>
            <person name="Pukall R."/>
            <person name="Kyrpides N.C."/>
            <person name="Klenk H.P."/>
        </authorList>
    </citation>
    <scope>NUCLEOTIDE SEQUENCE [LARGE SCALE GENOMIC DNA]</scope>
    <source>
        <strain evidence="3">ATCC 14392 / DSM 20547 / JCM 11482 / CCUG 33030 / NBRC 15357 / NCTC 11040 / CCM 314 / 541</strain>
    </source>
</reference>
<dbReference type="KEGG" id="kse:Ksed_05900"/>
<dbReference type="AlphaFoldDB" id="C7NLB4"/>
<dbReference type="EMBL" id="CP001686">
    <property type="protein sequence ID" value="ACV05656.1"/>
    <property type="molecule type" value="Genomic_DNA"/>
</dbReference>
<dbReference type="Pfam" id="PF18029">
    <property type="entry name" value="Glyoxalase_6"/>
    <property type="match status" value="1"/>
</dbReference>
<dbReference type="Proteomes" id="UP000006666">
    <property type="component" value="Chromosome"/>
</dbReference>
<feature type="domain" description="Glyoxalase-like" evidence="1">
    <location>
        <begin position="1"/>
        <end position="54"/>
    </location>
</feature>